<feature type="transmembrane region" description="Helical" evidence="2">
    <location>
        <begin position="83"/>
        <end position="103"/>
    </location>
</feature>
<reference evidence="3 4" key="1">
    <citation type="journal article" date="2020" name="Nat. Commun.">
        <title>Donkey genomes provide new insights into domestication and selection for coat color.</title>
        <authorList>
            <person name="Wang"/>
            <person name="C."/>
            <person name="Li"/>
            <person name="H."/>
            <person name="Guo"/>
            <person name="Y."/>
            <person name="Huang"/>
            <person name="J."/>
            <person name="Sun"/>
            <person name="Y."/>
            <person name="Min"/>
            <person name="J."/>
            <person name="Wang"/>
            <person name="J."/>
            <person name="Fang"/>
            <person name="X."/>
            <person name="Zhao"/>
            <person name="Z."/>
            <person name="Wang"/>
            <person name="S."/>
            <person name="Zhang"/>
            <person name="Y."/>
            <person name="Liu"/>
            <person name="Q."/>
            <person name="Jiang"/>
            <person name="Q."/>
            <person name="Wang"/>
            <person name="X."/>
            <person name="Guo"/>
            <person name="Y."/>
            <person name="Yang"/>
            <person name="C."/>
            <person name="Wang"/>
            <person name="Y."/>
            <person name="Tian"/>
            <person name="F."/>
            <person name="Zhuang"/>
            <person name="G."/>
            <person name="Fan"/>
            <person name="Y."/>
            <person name="Gao"/>
            <person name="Q."/>
            <person name="Li"/>
            <person name="Y."/>
            <person name="Ju"/>
            <person name="Z."/>
            <person name="Li"/>
            <person name="J."/>
            <person name="Li"/>
            <person name="R."/>
            <person name="Hou"/>
            <person name="M."/>
            <person name="Yang"/>
            <person name="G."/>
            <person name="Liu"/>
            <person name="G."/>
            <person name="Liu"/>
            <person name="W."/>
            <person name="Guo"/>
            <person name="J."/>
            <person name="Pan"/>
            <person name="S."/>
            <person name="Fan"/>
            <person name="G."/>
            <person name="Zhang"/>
            <person name="W."/>
            <person name="Zhang"/>
            <person name="R."/>
            <person name="Yu"/>
            <person name="J."/>
            <person name="Zhang"/>
            <person name="X."/>
            <person name="Yin"/>
            <person name="Q."/>
            <person name="Ji"/>
            <person name="C."/>
            <person name="Jin"/>
            <person name="Y."/>
            <person name="Yue"/>
            <person name="G."/>
            <person name="Liu"/>
            <person name="M."/>
            <person name="Xu"/>
            <person name="J."/>
            <person name="Liu"/>
            <person name="S."/>
            <person name="Jordana"/>
            <person name="J."/>
            <person name="Noce"/>
            <person name="A."/>
            <person name="Amills"/>
            <person name="M."/>
            <person name="Wu"/>
            <person name="D.D."/>
            <person name="Li"/>
            <person name="S."/>
            <person name="Zhou"/>
            <person name="X. and Zhong"/>
            <person name="J."/>
        </authorList>
    </citation>
    <scope>NUCLEOTIDE SEQUENCE [LARGE SCALE GENOMIC DNA]</scope>
</reference>
<keyword evidence="4" id="KW-1185">Reference proteome</keyword>
<organism evidence="3 4">
    <name type="scientific">Equus asinus</name>
    <name type="common">Donkey</name>
    <name type="synonym">Equus africanus asinus</name>
    <dbReference type="NCBI Taxonomy" id="9793"/>
    <lineage>
        <taxon>Eukaryota</taxon>
        <taxon>Metazoa</taxon>
        <taxon>Chordata</taxon>
        <taxon>Craniata</taxon>
        <taxon>Vertebrata</taxon>
        <taxon>Euteleostomi</taxon>
        <taxon>Mammalia</taxon>
        <taxon>Eutheria</taxon>
        <taxon>Laurasiatheria</taxon>
        <taxon>Perissodactyla</taxon>
        <taxon>Equidae</taxon>
        <taxon>Equus</taxon>
    </lineage>
</organism>
<evidence type="ECO:0000313" key="3">
    <source>
        <dbReference type="Ensembl" id="ENSEASP00005061900.1"/>
    </source>
</evidence>
<evidence type="ECO:0000256" key="1">
    <source>
        <dbReference type="SAM" id="MobiDB-lite"/>
    </source>
</evidence>
<reference evidence="3" key="2">
    <citation type="submission" date="2025-08" db="UniProtKB">
        <authorList>
            <consortium name="Ensembl"/>
        </authorList>
    </citation>
    <scope>IDENTIFICATION</scope>
</reference>
<sequence>MRGEDEDLAQQTKEGLNKGEETSKDNFGSSECSRTGTMDLKFNNSRKYVSITVPSKTQTMSPHIKSVDDIVVLGINLSRFNKLTQFFICVAGVFVFYLIYGYLQNTRKNLHDNSFSNCGYYGVIKHFLGLPELPYPSHLQVLQIDSCYARRSFDSRKAL</sequence>
<keyword evidence="2" id="KW-0472">Membrane</keyword>
<dbReference type="GeneTree" id="ENSGT00940000157040"/>
<feature type="region of interest" description="Disordered" evidence="1">
    <location>
        <begin position="1"/>
        <end position="32"/>
    </location>
</feature>
<keyword evidence="2" id="KW-0812">Transmembrane</keyword>
<protein>
    <submittedName>
        <fullName evidence="3">Solute carrier family 35 member B3</fullName>
    </submittedName>
</protein>
<name>A0A9L0KJL5_EQUAS</name>
<evidence type="ECO:0000313" key="4">
    <source>
        <dbReference type="Proteomes" id="UP000694387"/>
    </source>
</evidence>
<reference evidence="3" key="3">
    <citation type="submission" date="2025-09" db="UniProtKB">
        <authorList>
            <consortium name="Ensembl"/>
        </authorList>
    </citation>
    <scope>IDENTIFICATION</scope>
</reference>
<gene>
    <name evidence="3" type="primary">SLC35B3</name>
</gene>
<dbReference type="Proteomes" id="UP000694387">
    <property type="component" value="Chromosome 7"/>
</dbReference>
<dbReference type="AlphaFoldDB" id="A0A9L0KJL5"/>
<dbReference type="Ensembl" id="ENSEAST00005050286.1">
    <property type="protein sequence ID" value="ENSEASP00005061900.1"/>
    <property type="gene ID" value="ENSEASG00005011916.2"/>
</dbReference>
<keyword evidence="2" id="KW-1133">Transmembrane helix</keyword>
<accession>A0A9L0KJL5</accession>
<feature type="compositionally biased region" description="Basic and acidic residues" evidence="1">
    <location>
        <begin position="15"/>
        <end position="24"/>
    </location>
</feature>
<evidence type="ECO:0000256" key="2">
    <source>
        <dbReference type="SAM" id="Phobius"/>
    </source>
</evidence>
<proteinExistence type="predicted"/>